<sequence>MTSHKPFSTVPGGTQQQPTPFDLHVDEEKLQDFKTLLKLSPIAKETFENRQDEGGHGKFGVSRKWIVDAKKQWMEGFDWRKEEEHINSFPNFKTTIRDDDGSNYDVHFVALFSNKPDAIPIAFYHGWPGSFLEFLPLMDLLRKKYTPDHLPYHIIVPSLPGFALSSDPPPQKDCKVADAARIMHKHLLSLGFSSTGYLVQGGDIGSLVARQMAATYAECKGMHLNFVHSRDIKSYSAPEDSISEAEKKGLDRMNEFMEVGRAYAIEHRTRPSTIGLVLSSSPIAQLAWIGEKFLAWTDPSTTPPLNTILADITLYWLTGCYPTSIYTYREANNMLYVDKPMGYSWFPYELSPVPKAWAEKTGKMVFFRAHEKGGHFAALERPETLWNDVEEWAKIAWK</sequence>
<gene>
    <name evidence="5" type="ORF">PTTW11_04615</name>
</gene>
<feature type="compositionally biased region" description="Polar residues" evidence="3">
    <location>
        <begin position="1"/>
        <end position="19"/>
    </location>
</feature>
<evidence type="ECO:0000256" key="3">
    <source>
        <dbReference type="SAM" id="MobiDB-lite"/>
    </source>
</evidence>
<accession>A0A6S6W1M8</accession>
<evidence type="ECO:0000313" key="5">
    <source>
        <dbReference type="EMBL" id="CAE7030655.1"/>
    </source>
</evidence>
<dbReference type="InterPro" id="IPR029058">
    <property type="entry name" value="AB_hydrolase_fold"/>
</dbReference>
<dbReference type="PRINTS" id="PR00412">
    <property type="entry name" value="EPOXHYDRLASE"/>
</dbReference>
<dbReference type="InterPro" id="IPR010497">
    <property type="entry name" value="Epoxide_hydro_N"/>
</dbReference>
<feature type="region of interest" description="Disordered" evidence="3">
    <location>
        <begin position="1"/>
        <end position="20"/>
    </location>
</feature>
<reference evidence="5" key="1">
    <citation type="submission" date="2021-02" db="EMBL/GenBank/DDBJ databases">
        <authorList>
            <person name="Syme A R."/>
            <person name="Syme A R."/>
            <person name="Moolhuijzen P."/>
        </authorList>
    </citation>
    <scope>NUCLEOTIDE SEQUENCE</scope>
    <source>
        <strain evidence="5">W1-1</strain>
    </source>
</reference>
<dbReference type="GO" id="GO:0004301">
    <property type="term" value="F:epoxide hydrolase activity"/>
    <property type="evidence" value="ECO:0007669"/>
    <property type="project" value="TreeGrafter"/>
</dbReference>
<protein>
    <submittedName>
        <fullName evidence="5">Epoxide hydrolase</fullName>
    </submittedName>
</protein>
<evidence type="ECO:0000259" key="4">
    <source>
        <dbReference type="Pfam" id="PF06441"/>
    </source>
</evidence>
<dbReference type="PANTHER" id="PTHR21661:SF39">
    <property type="entry name" value="HYDROLASE, PUTATIVE (AFU_ORTHOLOGUE AFUA_3G08960)-RELATED"/>
    <property type="match status" value="1"/>
</dbReference>
<name>A0A6S6W1M8_9PLEO</name>
<dbReference type="Pfam" id="PF06441">
    <property type="entry name" value="EHN"/>
    <property type="match status" value="1"/>
</dbReference>
<dbReference type="PIRSF" id="PIRSF001112">
    <property type="entry name" value="Epoxide_hydrolase"/>
    <property type="match status" value="1"/>
</dbReference>
<evidence type="ECO:0000256" key="1">
    <source>
        <dbReference type="ARBA" id="ARBA00010088"/>
    </source>
</evidence>
<dbReference type="EMBL" id="HG992980">
    <property type="protein sequence ID" value="CAE7030655.1"/>
    <property type="molecule type" value="Genomic_DNA"/>
</dbReference>
<dbReference type="SUPFAM" id="SSF53474">
    <property type="entry name" value="alpha/beta-Hydrolases"/>
    <property type="match status" value="1"/>
</dbReference>
<dbReference type="Proteomes" id="UP000472372">
    <property type="component" value="Chromosome 4"/>
</dbReference>
<dbReference type="InterPro" id="IPR016292">
    <property type="entry name" value="Epoxide_hydrolase"/>
</dbReference>
<dbReference type="AlphaFoldDB" id="A0A6S6W1M8"/>
<evidence type="ECO:0000313" key="6">
    <source>
        <dbReference type="Proteomes" id="UP000472372"/>
    </source>
</evidence>
<evidence type="ECO:0000256" key="2">
    <source>
        <dbReference type="ARBA" id="ARBA00022801"/>
    </source>
</evidence>
<comment type="similarity">
    <text evidence="1">Belongs to the peptidase S33 family.</text>
</comment>
<feature type="domain" description="Epoxide hydrolase N-terminal" evidence="4">
    <location>
        <begin position="19"/>
        <end position="134"/>
    </location>
</feature>
<keyword evidence="2 5" id="KW-0378">Hydrolase</keyword>
<dbReference type="GO" id="GO:0097176">
    <property type="term" value="P:epoxide metabolic process"/>
    <property type="evidence" value="ECO:0007669"/>
    <property type="project" value="TreeGrafter"/>
</dbReference>
<dbReference type="InterPro" id="IPR000639">
    <property type="entry name" value="Epox_hydrolase-like"/>
</dbReference>
<proteinExistence type="inferred from homology"/>
<dbReference type="PANTHER" id="PTHR21661">
    <property type="entry name" value="EPOXIDE HYDROLASE 1-RELATED"/>
    <property type="match status" value="1"/>
</dbReference>
<organism evidence="5 6">
    <name type="scientific">Pyrenophora teres f. teres</name>
    <dbReference type="NCBI Taxonomy" id="97479"/>
    <lineage>
        <taxon>Eukaryota</taxon>
        <taxon>Fungi</taxon>
        <taxon>Dikarya</taxon>
        <taxon>Ascomycota</taxon>
        <taxon>Pezizomycotina</taxon>
        <taxon>Dothideomycetes</taxon>
        <taxon>Pleosporomycetidae</taxon>
        <taxon>Pleosporales</taxon>
        <taxon>Pleosporineae</taxon>
        <taxon>Pleosporaceae</taxon>
        <taxon>Pyrenophora</taxon>
    </lineage>
</organism>
<dbReference type="Gene3D" id="3.40.50.1820">
    <property type="entry name" value="alpha/beta hydrolase"/>
    <property type="match status" value="1"/>
</dbReference>